<keyword evidence="4 6" id="KW-0472">Membrane</keyword>
<name>A0A8H4RVS4_9HELO</name>
<evidence type="ECO:0000256" key="5">
    <source>
        <dbReference type="SAM" id="MobiDB-lite"/>
    </source>
</evidence>
<feature type="transmembrane region" description="Helical" evidence="6">
    <location>
        <begin position="440"/>
        <end position="459"/>
    </location>
</feature>
<feature type="region of interest" description="Disordered" evidence="5">
    <location>
        <begin position="1"/>
        <end position="33"/>
    </location>
</feature>
<organism evidence="8 9">
    <name type="scientific">Cudoniella acicularis</name>
    <dbReference type="NCBI Taxonomy" id="354080"/>
    <lineage>
        <taxon>Eukaryota</taxon>
        <taxon>Fungi</taxon>
        <taxon>Dikarya</taxon>
        <taxon>Ascomycota</taxon>
        <taxon>Pezizomycotina</taxon>
        <taxon>Leotiomycetes</taxon>
        <taxon>Helotiales</taxon>
        <taxon>Tricladiaceae</taxon>
        <taxon>Cudoniella</taxon>
    </lineage>
</organism>
<keyword evidence="9" id="KW-1185">Reference proteome</keyword>
<dbReference type="GO" id="GO:0022857">
    <property type="term" value="F:transmembrane transporter activity"/>
    <property type="evidence" value="ECO:0007669"/>
    <property type="project" value="InterPro"/>
</dbReference>
<dbReference type="PROSITE" id="PS50850">
    <property type="entry name" value="MFS"/>
    <property type="match status" value="1"/>
</dbReference>
<feature type="transmembrane region" description="Helical" evidence="6">
    <location>
        <begin position="840"/>
        <end position="858"/>
    </location>
</feature>
<keyword evidence="2 6" id="KW-0812">Transmembrane</keyword>
<evidence type="ECO:0000256" key="1">
    <source>
        <dbReference type="ARBA" id="ARBA00004141"/>
    </source>
</evidence>
<feature type="transmembrane region" description="Helical" evidence="6">
    <location>
        <begin position="532"/>
        <end position="550"/>
    </location>
</feature>
<dbReference type="InterPro" id="IPR020846">
    <property type="entry name" value="MFS_dom"/>
</dbReference>
<evidence type="ECO:0000256" key="2">
    <source>
        <dbReference type="ARBA" id="ARBA00022692"/>
    </source>
</evidence>
<dbReference type="GO" id="GO:0005886">
    <property type="term" value="C:plasma membrane"/>
    <property type="evidence" value="ECO:0007669"/>
    <property type="project" value="TreeGrafter"/>
</dbReference>
<evidence type="ECO:0000313" key="8">
    <source>
        <dbReference type="EMBL" id="KAF4636346.1"/>
    </source>
</evidence>
<comment type="caution">
    <text evidence="8">The sequence shown here is derived from an EMBL/GenBank/DDBJ whole genome shotgun (WGS) entry which is preliminary data.</text>
</comment>
<comment type="subcellular location">
    <subcellularLocation>
        <location evidence="1">Membrane</location>
        <topology evidence="1">Multi-pass membrane protein</topology>
    </subcellularLocation>
</comment>
<evidence type="ECO:0000313" key="9">
    <source>
        <dbReference type="Proteomes" id="UP000566819"/>
    </source>
</evidence>
<feature type="transmembrane region" description="Helical" evidence="6">
    <location>
        <begin position="128"/>
        <end position="145"/>
    </location>
</feature>
<feature type="transmembrane region" description="Helical" evidence="6">
    <location>
        <begin position="722"/>
        <end position="743"/>
    </location>
</feature>
<dbReference type="OrthoDB" id="2585655at2759"/>
<evidence type="ECO:0000256" key="4">
    <source>
        <dbReference type="ARBA" id="ARBA00023136"/>
    </source>
</evidence>
<dbReference type="EMBL" id="JAAMPI010000070">
    <property type="protein sequence ID" value="KAF4636346.1"/>
    <property type="molecule type" value="Genomic_DNA"/>
</dbReference>
<protein>
    <recommendedName>
        <fullName evidence="7">Major facilitator superfamily (MFS) profile domain-containing protein</fullName>
    </recommendedName>
</protein>
<feature type="transmembrane region" description="Helical" evidence="6">
    <location>
        <begin position="556"/>
        <end position="576"/>
    </location>
</feature>
<dbReference type="Pfam" id="PF07690">
    <property type="entry name" value="MFS_1"/>
    <property type="match status" value="1"/>
</dbReference>
<dbReference type="SUPFAM" id="SSF103473">
    <property type="entry name" value="MFS general substrate transporter"/>
    <property type="match status" value="1"/>
</dbReference>
<feature type="transmembrane region" description="Helical" evidence="6">
    <location>
        <begin position="237"/>
        <end position="263"/>
    </location>
</feature>
<dbReference type="InterPro" id="IPR011701">
    <property type="entry name" value="MFS"/>
</dbReference>
<feature type="compositionally biased region" description="Polar residues" evidence="5">
    <location>
        <begin position="1"/>
        <end position="19"/>
    </location>
</feature>
<feature type="transmembrane region" description="Helical" evidence="6">
    <location>
        <begin position="157"/>
        <end position="179"/>
    </location>
</feature>
<feature type="transmembrane region" description="Helical" evidence="6">
    <location>
        <begin position="55"/>
        <end position="78"/>
    </location>
</feature>
<feature type="transmembrane region" description="Helical" evidence="6">
    <location>
        <begin position="496"/>
        <end position="520"/>
    </location>
</feature>
<keyword evidence="3 6" id="KW-1133">Transmembrane helix</keyword>
<evidence type="ECO:0000256" key="3">
    <source>
        <dbReference type="ARBA" id="ARBA00022989"/>
    </source>
</evidence>
<feature type="transmembrane region" description="Helical" evidence="6">
    <location>
        <begin position="269"/>
        <end position="291"/>
    </location>
</feature>
<feature type="transmembrane region" description="Helical" evidence="6">
    <location>
        <begin position="466"/>
        <end position="484"/>
    </location>
</feature>
<feature type="transmembrane region" description="Helical" evidence="6">
    <location>
        <begin position="804"/>
        <end position="828"/>
    </location>
</feature>
<dbReference type="InterPro" id="IPR036259">
    <property type="entry name" value="MFS_trans_sf"/>
</dbReference>
<dbReference type="PANTHER" id="PTHR23502">
    <property type="entry name" value="MAJOR FACILITATOR SUPERFAMILY"/>
    <property type="match status" value="1"/>
</dbReference>
<feature type="transmembrane region" description="Helical" evidence="6">
    <location>
        <begin position="400"/>
        <end position="420"/>
    </location>
</feature>
<accession>A0A8H4RVS4</accession>
<reference evidence="8 9" key="1">
    <citation type="submission" date="2020-03" db="EMBL/GenBank/DDBJ databases">
        <title>Draft Genome Sequence of Cudoniella acicularis.</title>
        <authorList>
            <person name="Buettner E."/>
            <person name="Kellner H."/>
        </authorList>
    </citation>
    <scope>NUCLEOTIDE SEQUENCE [LARGE SCALE GENOMIC DNA]</scope>
    <source>
        <strain evidence="8 9">DSM 108380</strain>
    </source>
</reference>
<proteinExistence type="predicted"/>
<evidence type="ECO:0000259" key="7">
    <source>
        <dbReference type="PROSITE" id="PS50850"/>
    </source>
</evidence>
<dbReference type="Gene3D" id="1.20.1250.20">
    <property type="entry name" value="MFS general substrate transporter like domains"/>
    <property type="match status" value="1"/>
</dbReference>
<feature type="transmembrane region" description="Helical" evidence="6">
    <location>
        <begin position="90"/>
        <end position="108"/>
    </location>
</feature>
<feature type="transmembrane region" description="Helical" evidence="6">
    <location>
        <begin position="764"/>
        <end position="792"/>
    </location>
</feature>
<dbReference type="PANTHER" id="PTHR23502:SF29">
    <property type="entry name" value="TRANSPORTER, PUTATIVE (AFU_ORTHOLOGUE AFUA_6G06680)-RELATED"/>
    <property type="match status" value="1"/>
</dbReference>
<dbReference type="Proteomes" id="UP000566819">
    <property type="component" value="Unassembled WGS sequence"/>
</dbReference>
<evidence type="ECO:0000256" key="6">
    <source>
        <dbReference type="SAM" id="Phobius"/>
    </source>
</evidence>
<feature type="transmembrane region" description="Helical" evidence="6">
    <location>
        <begin position="683"/>
        <end position="710"/>
    </location>
</feature>
<gene>
    <name evidence="8" type="ORF">G7Y89_g1735</name>
</gene>
<feature type="domain" description="Major facilitator superfamily (MFS) profile" evidence="7">
    <location>
        <begin position="398"/>
        <end position="859"/>
    </location>
</feature>
<sequence>MSAPKNESNGSGSTLPENETGSRDVDPHGTSQPSQAMAVIEPLPELHTPHRKRRLILWVGVVLATLDLCCLPITYYYALKFGTHLSLQDIFAIITGVYGLLSFTHYFFRSLKLFRSKTSPKWRPLEFLQVNILIVITLVEIELVAGTAPNNPIVRLVAMPSPTICFYLGFLFCGSAVLTQMRRRLPFNMSSTPKGSIWRPALLGFIEDAGGIEGQGGVQYREALMKRYEVSPRFRRMVLILSWVWGLGFIVIAIVATVLIMLLDVDIGFGLGWGLPWVFSAVYSVLTIMFIPDTKNETNQLERAVQPHHFLSLTLFVHVDPPREIHFHLKMGMWILESRSMEHVPGTNRYFDDPERPQAATSTSPGLKCDTSGPVPIILVPQPSDDPNDPLNWPLWKRDFILFILSLVSIFATCLGPILAADTLTLSLYYRTKFTNIATLTGWFLLGVGVAAIFFVPSARIWGKRHLFLVGTVILVFSSAWAGASGKDYNSLVVARVFQGIGTAPFETLVNAAVGDLYFVHERGKRMAFTNLAVFGSAFFTPILVGKITHTIGWAWSFYFVAIFAGLCLPLVVFFVPETAYRRSAHLNTDMASSDDIRLYKKSHQDAVELGQTNENPTKHEIGEAEMDLNQPNYSQHITPHFPGAEMPKKNYTEMLMPFSGRKSDESFWKLFIRPFPLFAHPAIMWACLIQGTMIGWTVFIGIILAAIFLGPPLFWDEVQTGYAYTGAFIGAIMGFLVAGILSDWSAKYMTRKNGGIYEPEFRIVLVIPQLIFGCTGLYLFGVGGMVIGAVAASLYLVDAHRDIAIEAFTCTIIFKNFFSFGLTFSAYNWLVKSGTFKTFMWISSIQVFICLLSIPMYV</sequence>
<dbReference type="AlphaFoldDB" id="A0A8H4RVS4"/>